<dbReference type="AlphaFoldDB" id="A0A1T2L989"/>
<name>A0A1T2L989_9GAMM</name>
<keyword evidence="2" id="KW-1185">Reference proteome</keyword>
<evidence type="ECO:0000313" key="2">
    <source>
        <dbReference type="Proteomes" id="UP000191110"/>
    </source>
</evidence>
<reference evidence="1 2" key="1">
    <citation type="submission" date="2016-11" db="EMBL/GenBank/DDBJ databases">
        <title>Mixed transmission modes and dynamic genome evolution in an obligate animal-bacterial symbiosis.</title>
        <authorList>
            <person name="Russell S.L."/>
            <person name="Corbett-Detig R.B."/>
            <person name="Cavanaugh C.M."/>
        </authorList>
    </citation>
    <scope>NUCLEOTIDE SEQUENCE [LARGE SCALE GENOMIC DNA]</scope>
    <source>
        <strain evidence="1">Sveles-Q1</strain>
    </source>
</reference>
<accession>A0A1T2L989</accession>
<organism evidence="1 2">
    <name type="scientific">Solemya pervernicosa gill symbiont</name>
    <dbReference type="NCBI Taxonomy" id="642797"/>
    <lineage>
        <taxon>Bacteria</taxon>
        <taxon>Pseudomonadati</taxon>
        <taxon>Pseudomonadota</taxon>
        <taxon>Gammaproteobacteria</taxon>
        <taxon>sulfur-oxidizing symbionts</taxon>
    </lineage>
</organism>
<comment type="caution">
    <text evidence="1">The sequence shown here is derived from an EMBL/GenBank/DDBJ whole genome shotgun (WGS) entry which is preliminary data.</text>
</comment>
<gene>
    <name evidence="1" type="ORF">BOW53_02945</name>
</gene>
<dbReference type="EMBL" id="MPRL01000007">
    <property type="protein sequence ID" value="OOZ41651.1"/>
    <property type="molecule type" value="Genomic_DNA"/>
</dbReference>
<protein>
    <submittedName>
        <fullName evidence="1">Uncharacterized protein</fullName>
    </submittedName>
</protein>
<sequence length="91" mass="10059">MSSNKPDVRLVLVEWLDSRQPLGQWQYLSEFDEPEATPCVSVGFLIHEGASVVALAPNMADINDERSIQASGVIRIPTTCVTRICELSEID</sequence>
<dbReference type="RefSeq" id="WP_135621967.1">
    <property type="nucleotide sequence ID" value="NZ_MPRL01000007.1"/>
</dbReference>
<dbReference type="Proteomes" id="UP000191110">
    <property type="component" value="Unassembled WGS sequence"/>
</dbReference>
<evidence type="ECO:0000313" key="1">
    <source>
        <dbReference type="EMBL" id="OOZ41651.1"/>
    </source>
</evidence>
<proteinExistence type="predicted"/>